<keyword evidence="3" id="KW-1185">Reference proteome</keyword>
<dbReference type="Proteomes" id="UP000018208">
    <property type="component" value="Unassembled WGS sequence"/>
</dbReference>
<evidence type="ECO:0000313" key="3">
    <source>
        <dbReference type="Proteomes" id="UP000018208"/>
    </source>
</evidence>
<protein>
    <submittedName>
        <fullName evidence="1">Uncharacterized protein</fullName>
    </submittedName>
</protein>
<organism evidence="1">
    <name type="scientific">Spironucleus salmonicida</name>
    <dbReference type="NCBI Taxonomy" id="348837"/>
    <lineage>
        <taxon>Eukaryota</taxon>
        <taxon>Metamonada</taxon>
        <taxon>Diplomonadida</taxon>
        <taxon>Hexamitidae</taxon>
        <taxon>Hexamitinae</taxon>
        <taxon>Spironucleus</taxon>
    </lineage>
</organism>
<reference evidence="1 2" key="1">
    <citation type="journal article" date="2014" name="PLoS Genet.">
        <title>The Genome of Spironucleus salmonicida Highlights a Fish Pathogen Adapted to Fluctuating Environments.</title>
        <authorList>
            <person name="Xu F."/>
            <person name="Jerlstrom-Hultqvist J."/>
            <person name="Einarsson E."/>
            <person name="Astvaldsson A."/>
            <person name="Svard S.G."/>
            <person name="Andersson J.O."/>
        </authorList>
    </citation>
    <scope>NUCLEOTIDE SEQUENCE</scope>
    <source>
        <strain evidence="2">ATCC 50377</strain>
    </source>
</reference>
<evidence type="ECO:0000313" key="1">
    <source>
        <dbReference type="EMBL" id="EST42098.1"/>
    </source>
</evidence>
<proteinExistence type="predicted"/>
<dbReference type="EMBL" id="KI546166">
    <property type="protein sequence ID" value="EST42098.1"/>
    <property type="molecule type" value="Genomic_DNA"/>
</dbReference>
<gene>
    <name evidence="1" type="ORF">SS50377_18407</name>
    <name evidence="2" type="ORF">SS50377_22408</name>
</gene>
<accession>V6LCW9</accession>
<dbReference type="EMBL" id="AUWU02000003">
    <property type="protein sequence ID" value="KAH0574793.1"/>
    <property type="molecule type" value="Genomic_DNA"/>
</dbReference>
<reference evidence="2" key="2">
    <citation type="submission" date="2020-12" db="EMBL/GenBank/DDBJ databases">
        <title>New Spironucleus salmonicida genome in near-complete chromosomes.</title>
        <authorList>
            <person name="Xu F."/>
            <person name="Kurt Z."/>
            <person name="Jimenez-Gonzalez A."/>
            <person name="Astvaldsson A."/>
            <person name="Andersson J.O."/>
            <person name="Svard S.G."/>
        </authorList>
    </citation>
    <scope>NUCLEOTIDE SEQUENCE</scope>
    <source>
        <strain evidence="2">ATCC 50377</strain>
    </source>
</reference>
<name>V6LCW9_9EUKA</name>
<evidence type="ECO:0000313" key="2">
    <source>
        <dbReference type="EMBL" id="KAH0574793.1"/>
    </source>
</evidence>
<dbReference type="VEuPathDB" id="GiardiaDB:SS50377_22408"/>
<dbReference type="AlphaFoldDB" id="V6LCW9"/>
<sequence length="269" mass="31399">MEQLQYLQVSILEDELIMYKQFTCNIQKILGLDNLVQSTNLEKIFDQTKDVFISLQRQIDKQNVGTRSYIRFPSPTLVQNYKVSHMLFSTQDCEDIGDYSGDDSTEQASPLTMQSMPLQTFIQQSVLENSAKQIPLFKHRQNIRKLKINQQTKQIYITRRQNIQFFSEGEFVSVMRGLIQKGAKIADCGQNFMARAALMLRLLPPSQISLSNNKFVAFNKKNIKDLANKIDKDFKGFMCKFDNKEIDWKCGEQNYCNLNYIKIYDYNEQ</sequence>